<evidence type="ECO:0000313" key="2">
    <source>
        <dbReference type="EMBL" id="AGB41032.1"/>
    </source>
</evidence>
<dbReference type="KEGG" id="hhl:Halha_1075"/>
<evidence type="ECO:0000259" key="1">
    <source>
        <dbReference type="Pfam" id="PF04016"/>
    </source>
</evidence>
<dbReference type="HOGENOM" id="CLU_1136483_0_0_9"/>
<organism evidence="2 3">
    <name type="scientific">Halobacteroides halobius (strain ATCC 35273 / DSM 5150 / MD-1)</name>
    <dbReference type="NCBI Taxonomy" id="748449"/>
    <lineage>
        <taxon>Bacteria</taxon>
        <taxon>Bacillati</taxon>
        <taxon>Bacillota</taxon>
        <taxon>Clostridia</taxon>
        <taxon>Halanaerobiales</taxon>
        <taxon>Halobacteroidaceae</taxon>
        <taxon>Halobacteroides</taxon>
    </lineage>
</organism>
<dbReference type="SUPFAM" id="SSF159713">
    <property type="entry name" value="Dhaf3308-like"/>
    <property type="match status" value="1"/>
</dbReference>
<feature type="domain" description="Putative heavy-metal chelation" evidence="1">
    <location>
        <begin position="133"/>
        <end position="231"/>
    </location>
</feature>
<reference evidence="3" key="1">
    <citation type="submission" date="2012-02" db="EMBL/GenBank/DDBJ databases">
        <title>The complete genome of Halobacteroides halobius DSM 5150.</title>
        <authorList>
            <person name="Lucas S."/>
            <person name="Copeland A."/>
            <person name="Lapidus A."/>
            <person name="Glavina del Rio T."/>
            <person name="Dalin E."/>
            <person name="Tice H."/>
            <person name="Bruce D."/>
            <person name="Goodwin L."/>
            <person name="Pitluck S."/>
            <person name="Peters L."/>
            <person name="Mikhailova N."/>
            <person name="Gu W."/>
            <person name="Kyrpides N."/>
            <person name="Mavromatis K."/>
            <person name="Ivanova N."/>
            <person name="Brettin T."/>
            <person name="Detter J.C."/>
            <person name="Han C."/>
            <person name="Larimer F."/>
            <person name="Land M."/>
            <person name="Hauser L."/>
            <person name="Markowitz V."/>
            <person name="Cheng J.-F."/>
            <person name="Hugenholtz P."/>
            <person name="Woyke T."/>
            <person name="Wu D."/>
            <person name="Tindall B."/>
            <person name="Pomrenke H."/>
            <person name="Brambilla E."/>
            <person name="Klenk H.-P."/>
            <person name="Eisen J.A."/>
        </authorList>
    </citation>
    <scope>NUCLEOTIDE SEQUENCE [LARGE SCALE GENOMIC DNA]</scope>
    <source>
        <strain evidence="3">ATCC 35273 / DSM 5150 / MD-1</strain>
    </source>
</reference>
<dbReference type="AlphaFoldDB" id="L0K6X9"/>
<keyword evidence="3" id="KW-1185">Reference proteome</keyword>
<dbReference type="EMBL" id="CP003359">
    <property type="protein sequence ID" value="AGB41032.1"/>
    <property type="molecule type" value="Genomic_DNA"/>
</dbReference>
<gene>
    <name evidence="2" type="ordered locus">Halha_1075</name>
</gene>
<dbReference type="eggNOG" id="COG2014">
    <property type="taxonomic scope" value="Bacteria"/>
</dbReference>
<dbReference type="STRING" id="748449.Halha_1075"/>
<evidence type="ECO:0000313" key="3">
    <source>
        <dbReference type="Proteomes" id="UP000010880"/>
    </source>
</evidence>
<sequence>MINKIRTKLINLVEENNLRDKEIEITARPLSTKEAIGETTREDFPLQTGKEVLIQAKFKGCLGQAFTDTPKSFSGTIDDILNLKLNDNFNRALLIATLNSITKYLDITCDTIHCKDDEPENCGEEIATRIATEYKVDNKIGIIGFQPAIIENIVQMFDAEKVRVTDLNPDNINTIIAGVKVWDGKEKTEKLVKESDLVLATGSTVVNNSLEEIINLTENYNKKLILFGTTIAGTAALLELDRICPYSC</sequence>
<dbReference type="RefSeq" id="WP_015326757.1">
    <property type="nucleotide sequence ID" value="NC_019978.1"/>
</dbReference>
<dbReference type="Proteomes" id="UP000010880">
    <property type="component" value="Chromosome"/>
</dbReference>
<proteinExistence type="predicted"/>
<dbReference type="OrthoDB" id="3596at2"/>
<protein>
    <recommendedName>
        <fullName evidence="1">Putative heavy-metal chelation domain-containing protein</fullName>
    </recommendedName>
</protein>
<dbReference type="PATRIC" id="fig|748449.3.peg.1031"/>
<dbReference type="Gene3D" id="3.40.50.11590">
    <property type="match status" value="1"/>
</dbReference>
<name>L0K6X9_HALHC</name>
<dbReference type="InterPro" id="IPR007161">
    <property type="entry name" value="DUF364"/>
</dbReference>
<accession>L0K6X9</accession>
<dbReference type="Pfam" id="PF04016">
    <property type="entry name" value="DUF364"/>
    <property type="match status" value="1"/>
</dbReference>